<keyword evidence="2" id="KW-0040">ANK repeat</keyword>
<proteinExistence type="predicted"/>
<gene>
    <name evidence="3" type="ORF">R1flu_012159</name>
</gene>
<dbReference type="PANTHER" id="PTHR24198:SF165">
    <property type="entry name" value="ANKYRIN REPEAT-CONTAINING PROTEIN-RELATED"/>
    <property type="match status" value="1"/>
</dbReference>
<evidence type="ECO:0008006" key="5">
    <source>
        <dbReference type="Google" id="ProtNLM"/>
    </source>
</evidence>
<keyword evidence="4" id="KW-1185">Reference proteome</keyword>
<dbReference type="InterPro" id="IPR002110">
    <property type="entry name" value="Ankyrin_rpt"/>
</dbReference>
<accession>A0ABD1ZD52</accession>
<evidence type="ECO:0000313" key="4">
    <source>
        <dbReference type="Proteomes" id="UP001605036"/>
    </source>
</evidence>
<protein>
    <recommendedName>
        <fullName evidence="5">Ankyrin repeat protein</fullName>
    </recommendedName>
</protein>
<dbReference type="PANTHER" id="PTHR24198">
    <property type="entry name" value="ANKYRIN REPEAT AND PROTEIN KINASE DOMAIN-CONTAINING PROTEIN"/>
    <property type="match status" value="1"/>
</dbReference>
<dbReference type="SMART" id="SM00248">
    <property type="entry name" value="ANK"/>
    <property type="match status" value="4"/>
</dbReference>
<organism evidence="3 4">
    <name type="scientific">Riccia fluitans</name>
    <dbReference type="NCBI Taxonomy" id="41844"/>
    <lineage>
        <taxon>Eukaryota</taxon>
        <taxon>Viridiplantae</taxon>
        <taxon>Streptophyta</taxon>
        <taxon>Embryophyta</taxon>
        <taxon>Marchantiophyta</taxon>
        <taxon>Marchantiopsida</taxon>
        <taxon>Marchantiidae</taxon>
        <taxon>Marchantiales</taxon>
        <taxon>Ricciaceae</taxon>
        <taxon>Riccia</taxon>
    </lineage>
</organism>
<evidence type="ECO:0000256" key="2">
    <source>
        <dbReference type="ARBA" id="ARBA00023043"/>
    </source>
</evidence>
<reference evidence="3 4" key="1">
    <citation type="submission" date="2024-09" db="EMBL/GenBank/DDBJ databases">
        <title>Chromosome-scale assembly of Riccia fluitans.</title>
        <authorList>
            <person name="Paukszto L."/>
            <person name="Sawicki J."/>
            <person name="Karawczyk K."/>
            <person name="Piernik-Szablinska J."/>
            <person name="Szczecinska M."/>
            <person name="Mazdziarz M."/>
        </authorList>
    </citation>
    <scope>NUCLEOTIDE SEQUENCE [LARGE SCALE GENOMIC DNA]</scope>
    <source>
        <strain evidence="3">Rf_01</strain>
        <tissue evidence="3">Aerial parts of the thallus</tissue>
    </source>
</reference>
<sequence>MADTTENIFNAEEFAKKTAEAAKVVLEDARKSQIQKFNGVADVDLVKDLRMLRLDLTVDEHLQLNLLHLTAWTGDMEIIRNLHGISNVSKTLMVHDVGSLTEEGFSALYLAAVDGHYESARILLLRSPTNAHLNARDTVLGRTTLHLAAGHTTGPEVLDLLMENQEYQVDVGAKARSGFTPLHFTTMNVTERVLLEHCRNILLKKINDQNCKNFQEIETTERWIKDLLHDERKMQLLRNFKKWQNSEYCDSSLEQGVLSATKVEDLPRRMVTAIPARDPDQDNDDLLSHLLKGLQNMGWHFFMSGHDFHLLFPVTHKNEHPGNRADIRLSAVLQLIVDLLPAILQRRSKKVRMLTESQIEDDTNRVLDSQTGLDGDSFAMWPTVRIWVFLDKFKELKWIRYFMAI</sequence>
<dbReference type="SUPFAM" id="SSF48403">
    <property type="entry name" value="Ankyrin repeat"/>
    <property type="match status" value="1"/>
</dbReference>
<dbReference type="InterPro" id="IPR036770">
    <property type="entry name" value="Ankyrin_rpt-contain_sf"/>
</dbReference>
<evidence type="ECO:0000256" key="1">
    <source>
        <dbReference type="ARBA" id="ARBA00022737"/>
    </source>
</evidence>
<dbReference type="Proteomes" id="UP001605036">
    <property type="component" value="Unassembled WGS sequence"/>
</dbReference>
<comment type="caution">
    <text evidence="3">The sequence shown here is derived from an EMBL/GenBank/DDBJ whole genome shotgun (WGS) entry which is preliminary data.</text>
</comment>
<dbReference type="Pfam" id="PF12796">
    <property type="entry name" value="Ank_2"/>
    <property type="match status" value="1"/>
</dbReference>
<keyword evidence="1" id="KW-0677">Repeat</keyword>
<dbReference type="Gene3D" id="1.25.40.20">
    <property type="entry name" value="Ankyrin repeat-containing domain"/>
    <property type="match status" value="1"/>
</dbReference>
<dbReference type="EMBL" id="JBHFFA010000002">
    <property type="protein sequence ID" value="KAL2644572.1"/>
    <property type="molecule type" value="Genomic_DNA"/>
</dbReference>
<name>A0ABD1ZD52_9MARC</name>
<evidence type="ECO:0000313" key="3">
    <source>
        <dbReference type="EMBL" id="KAL2644572.1"/>
    </source>
</evidence>
<dbReference type="AlphaFoldDB" id="A0ABD1ZD52"/>